<feature type="domain" description="Protein kinase" evidence="3">
    <location>
        <begin position="43"/>
        <end position="322"/>
    </location>
</feature>
<keyword evidence="2" id="KW-0812">Transmembrane</keyword>
<evidence type="ECO:0000259" key="3">
    <source>
        <dbReference type="PROSITE" id="PS50011"/>
    </source>
</evidence>
<dbReference type="Pfam" id="PF07714">
    <property type="entry name" value="PK_Tyr_Ser-Thr"/>
    <property type="match status" value="1"/>
</dbReference>
<dbReference type="InterPro" id="IPR011009">
    <property type="entry name" value="Kinase-like_dom_sf"/>
</dbReference>
<dbReference type="PANTHER" id="PTHR47209">
    <property type="entry name" value="OS06G0639500 PROTEIN"/>
    <property type="match status" value="1"/>
</dbReference>
<evidence type="ECO:0000256" key="2">
    <source>
        <dbReference type="SAM" id="Phobius"/>
    </source>
</evidence>
<dbReference type="CDD" id="cd14014">
    <property type="entry name" value="STKc_PknB_like"/>
    <property type="match status" value="1"/>
</dbReference>
<comment type="caution">
    <text evidence="4">The sequence shown here is derived from an EMBL/GenBank/DDBJ whole genome shotgun (WGS) entry which is preliminary data.</text>
</comment>
<evidence type="ECO:0000313" key="4">
    <source>
        <dbReference type="EMBL" id="KAK9699940.1"/>
    </source>
</evidence>
<protein>
    <recommendedName>
        <fullName evidence="3">Protein kinase domain-containing protein</fullName>
    </recommendedName>
</protein>
<evidence type="ECO:0000313" key="5">
    <source>
        <dbReference type="Proteomes" id="UP001443914"/>
    </source>
</evidence>
<feature type="region of interest" description="Disordered" evidence="1">
    <location>
        <begin position="585"/>
        <end position="606"/>
    </location>
</feature>
<dbReference type="PROSITE" id="PS50011">
    <property type="entry name" value="PROTEIN_KINASE_DOM"/>
    <property type="match status" value="1"/>
</dbReference>
<keyword evidence="5" id="KW-1185">Reference proteome</keyword>
<dbReference type="GO" id="GO:0005524">
    <property type="term" value="F:ATP binding"/>
    <property type="evidence" value="ECO:0007669"/>
    <property type="project" value="InterPro"/>
</dbReference>
<accession>A0AAW1JAU0</accession>
<dbReference type="PANTHER" id="PTHR47209:SF1">
    <property type="entry name" value="OS06G0639500 PROTEIN"/>
    <property type="match status" value="1"/>
</dbReference>
<name>A0AAW1JAU0_SAPOF</name>
<dbReference type="InterPro" id="IPR001245">
    <property type="entry name" value="Ser-Thr/Tyr_kinase_cat_dom"/>
</dbReference>
<organism evidence="4 5">
    <name type="scientific">Saponaria officinalis</name>
    <name type="common">Common soapwort</name>
    <name type="synonym">Lychnis saponaria</name>
    <dbReference type="NCBI Taxonomy" id="3572"/>
    <lineage>
        <taxon>Eukaryota</taxon>
        <taxon>Viridiplantae</taxon>
        <taxon>Streptophyta</taxon>
        <taxon>Embryophyta</taxon>
        <taxon>Tracheophyta</taxon>
        <taxon>Spermatophyta</taxon>
        <taxon>Magnoliopsida</taxon>
        <taxon>eudicotyledons</taxon>
        <taxon>Gunneridae</taxon>
        <taxon>Pentapetalae</taxon>
        <taxon>Caryophyllales</taxon>
        <taxon>Caryophyllaceae</taxon>
        <taxon>Caryophylleae</taxon>
        <taxon>Saponaria</taxon>
    </lineage>
</organism>
<dbReference type="Gene3D" id="1.10.510.10">
    <property type="entry name" value="Transferase(Phosphotransferase) domain 1"/>
    <property type="match status" value="1"/>
</dbReference>
<dbReference type="EMBL" id="JBDFQZ010000008">
    <property type="protein sequence ID" value="KAK9699940.1"/>
    <property type="molecule type" value="Genomic_DNA"/>
</dbReference>
<dbReference type="Gene3D" id="3.30.200.20">
    <property type="entry name" value="Phosphorylase Kinase, domain 1"/>
    <property type="match status" value="1"/>
</dbReference>
<dbReference type="AlphaFoldDB" id="A0AAW1JAU0"/>
<dbReference type="Proteomes" id="UP001443914">
    <property type="component" value="Unassembled WGS sequence"/>
</dbReference>
<reference evidence="4 5" key="1">
    <citation type="submission" date="2024-03" db="EMBL/GenBank/DDBJ databases">
        <title>WGS assembly of Saponaria officinalis var. Norfolk2.</title>
        <authorList>
            <person name="Jenkins J."/>
            <person name="Shu S."/>
            <person name="Grimwood J."/>
            <person name="Barry K."/>
            <person name="Goodstein D."/>
            <person name="Schmutz J."/>
            <person name="Leebens-Mack J."/>
            <person name="Osbourn A."/>
        </authorList>
    </citation>
    <scope>NUCLEOTIDE SEQUENCE [LARGE SCALE GENOMIC DNA]</scope>
    <source>
        <strain evidence="5">cv. Norfolk2</strain>
        <strain evidence="4">JIC</strain>
        <tissue evidence="4">Leaf</tissue>
    </source>
</reference>
<proteinExistence type="predicted"/>
<keyword evidence="2" id="KW-0472">Membrane</keyword>
<dbReference type="SUPFAM" id="SSF56112">
    <property type="entry name" value="Protein kinase-like (PK-like)"/>
    <property type="match status" value="1"/>
</dbReference>
<dbReference type="EMBL" id="JBDFQZ010000008">
    <property type="protein sequence ID" value="KAK9699939.1"/>
    <property type="molecule type" value="Genomic_DNA"/>
</dbReference>
<feature type="transmembrane region" description="Helical" evidence="2">
    <location>
        <begin position="553"/>
        <end position="575"/>
    </location>
</feature>
<evidence type="ECO:0000256" key="1">
    <source>
        <dbReference type="SAM" id="MobiDB-lite"/>
    </source>
</evidence>
<gene>
    <name evidence="4" type="ORF">RND81_08G205100</name>
</gene>
<dbReference type="InterPro" id="IPR000719">
    <property type="entry name" value="Prot_kinase_dom"/>
</dbReference>
<dbReference type="InterPro" id="IPR053293">
    <property type="entry name" value="OCM_Kinase"/>
</dbReference>
<keyword evidence="2" id="KW-1133">Transmembrane helix</keyword>
<sequence>MADQLVAKPAPFEFVIYEGDAENMRTVIVTPNEASPWIDPSSLRLQHRIGRGPFGDVWLATHHRSGDDYDENHEVAIKLLNVMKEDNIKIVLDRFANIFPKCHAVKRLCWLHGISVIDGKIGIVMKFYEGSVGDKMACSKTGKISLPDVLRFGIDLAEAIIDLYAQEIQVLNLKPSNFLLDENNRAILGDFGIPYLLLGLSVSDSDLSIKHGSPHYMSPEQWEPEVRGPISIESDTWGFGCSIVEMLTGEQPWSGKSVQQIYDSVVLNQERPQFPSGLPPVIENVVFGCFEFDFRNRPLMTDILQAFKSCQEAAINDEIPFVSGTNVTVARPKKPYYTEWYLAKDTLQEGDIVRSRKPLNSSKMENMLVPEGKVVGLEGGDGRNGFALVRVHGIHDPLRVRTSTLERVTHGLASGDWVRLRGEQKHHSAIGILHTIHRDGTVLVGFIGLSTLWKGTHSELQLAEPYHVGQFVRIKVNIFSPRFEWPRKTGTWATGKITHIYPNGCLTVKFPGMLPFGQTRDSFLADPAEVEVISFNASPGIVKKYQHLEDFHWAVRPLLVALGLFTAMKMGLLVGKKIVKPKIKKEQEVMSPRDGQPTETSSNSAWLPPSVATMIFREGTSR</sequence>
<dbReference type="GO" id="GO:0004672">
    <property type="term" value="F:protein kinase activity"/>
    <property type="evidence" value="ECO:0007669"/>
    <property type="project" value="InterPro"/>
</dbReference>